<organism evidence="2 3">
    <name type="scientific">Pseudoduganella flava</name>
    <dbReference type="NCBI Taxonomy" id="871742"/>
    <lineage>
        <taxon>Bacteria</taxon>
        <taxon>Pseudomonadati</taxon>
        <taxon>Pseudomonadota</taxon>
        <taxon>Betaproteobacteria</taxon>
        <taxon>Burkholderiales</taxon>
        <taxon>Oxalobacteraceae</taxon>
        <taxon>Telluria group</taxon>
        <taxon>Pseudoduganella</taxon>
    </lineage>
</organism>
<gene>
    <name evidence="1" type="ORF">GO485_03705</name>
    <name evidence="2" type="ORF">IP92_01455</name>
</gene>
<reference evidence="2 3" key="1">
    <citation type="journal article" date="2015" name="Stand. Genomic Sci.">
        <title>Genomic Encyclopedia of Bacterial and Archaeal Type Strains, Phase III: the genomes of soil and plant-associated and newly described type strains.</title>
        <authorList>
            <person name="Whitman W.B."/>
            <person name="Woyke T."/>
            <person name="Klenk H.P."/>
            <person name="Zhou Y."/>
            <person name="Lilburn T.G."/>
            <person name="Beck B.J."/>
            <person name="De Vos P."/>
            <person name="Vandamme P."/>
            <person name="Eisen J.A."/>
            <person name="Garrity G."/>
            <person name="Hugenholtz P."/>
            <person name="Kyrpides N.C."/>
        </authorList>
    </citation>
    <scope>NUCLEOTIDE SEQUENCE [LARGE SCALE GENOMIC DNA]</scope>
    <source>
        <strain evidence="2 3">CGMCC 1.10685</strain>
    </source>
</reference>
<keyword evidence="4" id="KW-1185">Reference proteome</keyword>
<sequence length="160" mass="16419">MDPNSPANPASGTVSQQIAAYENWIARLRVAAGTVMQLFRQAAMLPQGAGNAIDGASHEFYSAVQQLDQLAVTALTGLQQNPPVQPPVALAPAGLPAWPDDATAVSFAAAWAETKPQLQALETQLITSTAGRPYGGVLASLISAGDMLVETAAANDPGQA</sequence>
<protein>
    <submittedName>
        <fullName evidence="2">Uncharacterized protein</fullName>
    </submittedName>
</protein>
<reference evidence="1 4" key="3">
    <citation type="submission" date="2019-12" db="EMBL/GenBank/DDBJ databases">
        <title>Draft Genome Sequences of Six Type Strains of the Genus Massilia.</title>
        <authorList>
            <person name="Miess H."/>
            <person name="Frediansyah A."/>
            <person name="Goeker M."/>
            <person name="Gross H."/>
        </authorList>
    </citation>
    <scope>NUCLEOTIDE SEQUENCE [LARGE SCALE GENOMIC DNA]</scope>
    <source>
        <strain evidence="1 4">DSM 26639</strain>
    </source>
</reference>
<evidence type="ECO:0000313" key="1">
    <source>
        <dbReference type="EMBL" id="QGZ38242.1"/>
    </source>
</evidence>
<evidence type="ECO:0000313" key="2">
    <source>
        <dbReference type="EMBL" id="TWI50226.1"/>
    </source>
</evidence>
<dbReference type="RefSeq" id="WP_145873851.1">
    <property type="nucleotide sequence ID" value="NZ_CP046904.1"/>
</dbReference>
<dbReference type="Proteomes" id="UP000437862">
    <property type="component" value="Chromosome"/>
</dbReference>
<evidence type="ECO:0000313" key="3">
    <source>
        <dbReference type="Proteomes" id="UP000315112"/>
    </source>
</evidence>
<dbReference type="Proteomes" id="UP000315112">
    <property type="component" value="Unassembled WGS sequence"/>
</dbReference>
<accession>A0A562Q1M8</accession>
<evidence type="ECO:0000313" key="4">
    <source>
        <dbReference type="Proteomes" id="UP000437862"/>
    </source>
</evidence>
<dbReference type="EMBL" id="VLKW01000002">
    <property type="protein sequence ID" value="TWI50226.1"/>
    <property type="molecule type" value="Genomic_DNA"/>
</dbReference>
<name>A0A562Q1M8_9BURK</name>
<reference evidence="2" key="2">
    <citation type="submission" date="2019-07" db="EMBL/GenBank/DDBJ databases">
        <authorList>
            <person name="Whitman W."/>
            <person name="Huntemann M."/>
            <person name="Clum A."/>
            <person name="Pillay M."/>
            <person name="Palaniappan K."/>
            <person name="Varghese N."/>
            <person name="Mikhailova N."/>
            <person name="Stamatis D."/>
            <person name="Reddy T."/>
            <person name="Daum C."/>
            <person name="Shapiro N."/>
            <person name="Ivanova N."/>
            <person name="Kyrpides N."/>
            <person name="Woyke T."/>
        </authorList>
    </citation>
    <scope>NUCLEOTIDE SEQUENCE</scope>
    <source>
        <strain evidence="2">CGMCC 1.10685</strain>
    </source>
</reference>
<dbReference type="AlphaFoldDB" id="A0A562Q1M8"/>
<proteinExistence type="predicted"/>
<dbReference type="EMBL" id="CP046904">
    <property type="protein sequence ID" value="QGZ38242.1"/>
    <property type="molecule type" value="Genomic_DNA"/>
</dbReference>